<dbReference type="FunFam" id="2.170.150.20:FF:000001">
    <property type="entry name" value="Peptide methionine sulfoxide reductase MsrB"/>
    <property type="match status" value="1"/>
</dbReference>
<comment type="catalytic activity">
    <reaction evidence="5 6">
        <text>L-methionyl-[protein] + [thioredoxin]-disulfide + H2O = L-methionyl-(R)-S-oxide-[protein] + [thioredoxin]-dithiol</text>
        <dbReference type="Rhea" id="RHEA:24164"/>
        <dbReference type="Rhea" id="RHEA-COMP:10698"/>
        <dbReference type="Rhea" id="RHEA-COMP:10700"/>
        <dbReference type="Rhea" id="RHEA-COMP:12313"/>
        <dbReference type="Rhea" id="RHEA-COMP:12314"/>
        <dbReference type="ChEBI" id="CHEBI:15377"/>
        <dbReference type="ChEBI" id="CHEBI:16044"/>
        <dbReference type="ChEBI" id="CHEBI:29950"/>
        <dbReference type="ChEBI" id="CHEBI:45764"/>
        <dbReference type="ChEBI" id="CHEBI:50058"/>
        <dbReference type="EC" id="1.8.4.12"/>
    </reaction>
</comment>
<dbReference type="PROSITE" id="PS51790">
    <property type="entry name" value="MSRB"/>
    <property type="match status" value="1"/>
</dbReference>
<sequence>MKETKGTEKQDAPAEKSEEQWKEVLSKDQYIVLRQKGTEAPFTGKYYANKEKGTYLCAACGQELFSSDTKYDSGSGWPSFFKPLADDKVTLKEDHSHFMERTEVVCSRCGSHLGHVFDDGPKPTGKRFCMNSISMDFKKEE</sequence>
<organism evidence="9 10">
    <name type="scientific">Methanolobus profundi</name>
    <dbReference type="NCBI Taxonomy" id="487685"/>
    <lineage>
        <taxon>Archaea</taxon>
        <taxon>Methanobacteriati</taxon>
        <taxon>Methanobacteriota</taxon>
        <taxon>Stenosarchaea group</taxon>
        <taxon>Methanomicrobia</taxon>
        <taxon>Methanosarcinales</taxon>
        <taxon>Methanosarcinaceae</taxon>
        <taxon>Methanolobus</taxon>
    </lineage>
</organism>
<protein>
    <recommendedName>
        <fullName evidence="6">Peptide methionine sulfoxide reductase MsrB</fullName>
        <ecNumber evidence="6">1.8.4.12</ecNumber>
    </recommendedName>
    <alternativeName>
        <fullName evidence="6">Peptide-methionine (R)-S-oxide reductase</fullName>
    </alternativeName>
</protein>
<dbReference type="HAMAP" id="MF_01400">
    <property type="entry name" value="MsrB"/>
    <property type="match status" value="1"/>
</dbReference>
<evidence type="ECO:0000313" key="10">
    <source>
        <dbReference type="Proteomes" id="UP000198535"/>
    </source>
</evidence>
<dbReference type="NCBIfam" id="TIGR00357">
    <property type="entry name" value="peptide-methionine (R)-S-oxide reductase MsrB"/>
    <property type="match status" value="1"/>
</dbReference>
<name>A0A1I4SVE5_9EURY</name>
<evidence type="ECO:0000256" key="3">
    <source>
        <dbReference type="ARBA" id="ARBA00022833"/>
    </source>
</evidence>
<reference evidence="10" key="1">
    <citation type="submission" date="2016-10" db="EMBL/GenBank/DDBJ databases">
        <authorList>
            <person name="Varghese N."/>
            <person name="Submissions S."/>
        </authorList>
    </citation>
    <scope>NUCLEOTIDE SEQUENCE [LARGE SCALE GENOMIC DNA]</scope>
    <source>
        <strain evidence="10">Mob M</strain>
    </source>
</reference>
<evidence type="ECO:0000256" key="4">
    <source>
        <dbReference type="ARBA" id="ARBA00023002"/>
    </source>
</evidence>
<evidence type="ECO:0000256" key="6">
    <source>
        <dbReference type="HAMAP-Rule" id="MF_01400"/>
    </source>
</evidence>
<evidence type="ECO:0000256" key="5">
    <source>
        <dbReference type="ARBA" id="ARBA00048488"/>
    </source>
</evidence>
<comment type="cofactor">
    <cofactor evidence="6">
        <name>Zn(2+)</name>
        <dbReference type="ChEBI" id="CHEBI:29105"/>
    </cofactor>
    <text evidence="6">Binds 1 zinc ion per subunit. The zinc ion is important for the structural integrity of the protein.</text>
</comment>
<dbReference type="Pfam" id="PF01641">
    <property type="entry name" value="SelR"/>
    <property type="match status" value="1"/>
</dbReference>
<evidence type="ECO:0000256" key="7">
    <source>
        <dbReference type="SAM" id="MobiDB-lite"/>
    </source>
</evidence>
<dbReference type="STRING" id="487685.SAMN04488696_2038"/>
<dbReference type="GO" id="GO:0006979">
    <property type="term" value="P:response to oxidative stress"/>
    <property type="evidence" value="ECO:0007669"/>
    <property type="project" value="InterPro"/>
</dbReference>
<dbReference type="PANTHER" id="PTHR10173:SF52">
    <property type="entry name" value="METHIONINE-R-SULFOXIDE REDUCTASE B1"/>
    <property type="match status" value="1"/>
</dbReference>
<dbReference type="EMBL" id="FOUJ01000004">
    <property type="protein sequence ID" value="SFM68466.1"/>
    <property type="molecule type" value="Genomic_DNA"/>
</dbReference>
<dbReference type="InterPro" id="IPR011057">
    <property type="entry name" value="Mss4-like_sf"/>
</dbReference>
<dbReference type="GO" id="GO:0033743">
    <property type="term" value="F:peptide-methionine (R)-S-oxide reductase activity"/>
    <property type="evidence" value="ECO:0007669"/>
    <property type="project" value="UniProtKB-UniRule"/>
</dbReference>
<evidence type="ECO:0000313" key="9">
    <source>
        <dbReference type="EMBL" id="SFM68466.1"/>
    </source>
</evidence>
<dbReference type="InterPro" id="IPR028427">
    <property type="entry name" value="Met_Sox_Rdtase_MsrB"/>
</dbReference>
<gene>
    <name evidence="6" type="primary">msrB</name>
    <name evidence="9" type="ORF">SAMN04488696_2038</name>
</gene>
<feature type="region of interest" description="Disordered" evidence="7">
    <location>
        <begin position="1"/>
        <end position="20"/>
    </location>
</feature>
<dbReference type="EC" id="1.8.4.12" evidence="6"/>
<dbReference type="SUPFAM" id="SSF51316">
    <property type="entry name" value="Mss4-like"/>
    <property type="match status" value="1"/>
</dbReference>
<evidence type="ECO:0000256" key="2">
    <source>
        <dbReference type="ARBA" id="ARBA00022723"/>
    </source>
</evidence>
<feature type="domain" description="MsrB" evidence="8">
    <location>
        <begin position="18"/>
        <end position="140"/>
    </location>
</feature>
<comment type="similarity">
    <text evidence="1 6">Belongs to the MsrB Met sulfoxide reductase family.</text>
</comment>
<dbReference type="RefSeq" id="WP_245748000.1">
    <property type="nucleotide sequence ID" value="NZ_FOUJ01000004.1"/>
</dbReference>
<proteinExistence type="inferred from homology"/>
<feature type="binding site" evidence="6">
    <location>
        <position position="106"/>
    </location>
    <ligand>
        <name>Zn(2+)</name>
        <dbReference type="ChEBI" id="CHEBI:29105"/>
    </ligand>
</feature>
<keyword evidence="10" id="KW-1185">Reference proteome</keyword>
<keyword evidence="2 6" id="KW-0479">Metal-binding</keyword>
<evidence type="ECO:0000256" key="1">
    <source>
        <dbReference type="ARBA" id="ARBA00007174"/>
    </source>
</evidence>
<evidence type="ECO:0000259" key="8">
    <source>
        <dbReference type="PROSITE" id="PS51790"/>
    </source>
</evidence>
<feature type="binding site" evidence="6">
    <location>
        <position position="57"/>
    </location>
    <ligand>
        <name>Zn(2+)</name>
        <dbReference type="ChEBI" id="CHEBI:29105"/>
    </ligand>
</feature>
<keyword evidence="3 6" id="KW-0862">Zinc</keyword>
<feature type="active site" description="Nucleophile" evidence="6">
    <location>
        <position position="129"/>
    </location>
</feature>
<dbReference type="Proteomes" id="UP000198535">
    <property type="component" value="Unassembled WGS sequence"/>
</dbReference>
<feature type="binding site" evidence="6">
    <location>
        <position position="60"/>
    </location>
    <ligand>
        <name>Zn(2+)</name>
        <dbReference type="ChEBI" id="CHEBI:29105"/>
    </ligand>
</feature>
<dbReference type="AlphaFoldDB" id="A0A1I4SVE5"/>
<accession>A0A1I4SVE5</accession>
<dbReference type="InterPro" id="IPR002579">
    <property type="entry name" value="Met_Sox_Rdtase_MsrB_dom"/>
</dbReference>
<feature type="binding site" evidence="6">
    <location>
        <position position="109"/>
    </location>
    <ligand>
        <name>Zn(2+)</name>
        <dbReference type="ChEBI" id="CHEBI:29105"/>
    </ligand>
</feature>
<dbReference type="PANTHER" id="PTHR10173">
    <property type="entry name" value="METHIONINE SULFOXIDE REDUCTASE"/>
    <property type="match status" value="1"/>
</dbReference>
<dbReference type="GO" id="GO:0008270">
    <property type="term" value="F:zinc ion binding"/>
    <property type="evidence" value="ECO:0007669"/>
    <property type="project" value="UniProtKB-UniRule"/>
</dbReference>
<dbReference type="GO" id="GO:0030091">
    <property type="term" value="P:protein repair"/>
    <property type="evidence" value="ECO:0007669"/>
    <property type="project" value="InterPro"/>
</dbReference>
<dbReference type="Gene3D" id="2.170.150.20">
    <property type="entry name" value="Peptide methionine sulfoxide reductase"/>
    <property type="match status" value="1"/>
</dbReference>
<keyword evidence="4 6" id="KW-0560">Oxidoreductase</keyword>
<dbReference type="GO" id="GO:0005737">
    <property type="term" value="C:cytoplasm"/>
    <property type="evidence" value="ECO:0007669"/>
    <property type="project" value="TreeGrafter"/>
</dbReference>